<dbReference type="Proteomes" id="UP000193067">
    <property type="component" value="Unassembled WGS sequence"/>
</dbReference>
<protein>
    <submittedName>
        <fullName evidence="2">Uncharacterized protein</fullName>
    </submittedName>
</protein>
<feature type="compositionally biased region" description="Low complexity" evidence="1">
    <location>
        <begin position="232"/>
        <end position="252"/>
    </location>
</feature>
<feature type="compositionally biased region" description="Polar residues" evidence="1">
    <location>
        <begin position="195"/>
        <end position="210"/>
    </location>
</feature>
<sequence length="381" mass="41105">MTSSCPHPSASTHNFFLDGQMGLQDTSDIFPDGYCGTSAAHVHTASIEGLSWPSLSTLTDFEHELSGNYLTSEAVDNISVDVGTYYGYDPTTPALAPINALPYAADAAFVPHAGGFPIQSAHGVEGPYSQWFATPLDSSHTLDALPEDPSAYPLVPHQSTYSAIADALTDPTATASQAALYGALDYASPTHYNISETESELSSPVPSTSRPHADMRAHRRFKSTSPYPMATPGSSSSRGSSPQSPILSSRRNAPATAAAYLSPASSNDPWQCPYCPWIQKSKRSPDLKRHIKTHLRPEHLDEPEWICCGVPLVDAHAKNLPTAVTLEEPFAYAGEAMVGGCRKVFSRRDALMRHLRLRKGVCYGDANAPYLRGNVKESEDH</sequence>
<proteinExistence type="predicted"/>
<evidence type="ECO:0000313" key="2">
    <source>
        <dbReference type="EMBL" id="OSC99914.1"/>
    </source>
</evidence>
<accession>A0A1Y2IFJ8</accession>
<evidence type="ECO:0000313" key="3">
    <source>
        <dbReference type="Proteomes" id="UP000193067"/>
    </source>
</evidence>
<feature type="region of interest" description="Disordered" evidence="1">
    <location>
        <begin position="195"/>
        <end position="252"/>
    </location>
</feature>
<name>A0A1Y2IFJ8_TRAC3</name>
<dbReference type="EMBL" id="KZ084123">
    <property type="protein sequence ID" value="OSC99914.1"/>
    <property type="molecule type" value="Genomic_DNA"/>
</dbReference>
<reference evidence="2 3" key="1">
    <citation type="journal article" date="2015" name="Biotechnol. Biofuels">
        <title>Enhanced degradation of softwood versus hardwood by the white-rot fungus Pycnoporus coccineus.</title>
        <authorList>
            <person name="Couturier M."/>
            <person name="Navarro D."/>
            <person name="Chevret D."/>
            <person name="Henrissat B."/>
            <person name="Piumi F."/>
            <person name="Ruiz-Duenas F.J."/>
            <person name="Martinez A.T."/>
            <person name="Grigoriev I.V."/>
            <person name="Riley R."/>
            <person name="Lipzen A."/>
            <person name="Berrin J.G."/>
            <person name="Master E.R."/>
            <person name="Rosso M.N."/>
        </authorList>
    </citation>
    <scope>NUCLEOTIDE SEQUENCE [LARGE SCALE GENOMIC DNA]</scope>
    <source>
        <strain evidence="2 3">BRFM310</strain>
    </source>
</reference>
<organism evidence="2 3">
    <name type="scientific">Trametes coccinea (strain BRFM310)</name>
    <name type="common">Pycnoporus coccineus</name>
    <dbReference type="NCBI Taxonomy" id="1353009"/>
    <lineage>
        <taxon>Eukaryota</taxon>
        <taxon>Fungi</taxon>
        <taxon>Dikarya</taxon>
        <taxon>Basidiomycota</taxon>
        <taxon>Agaricomycotina</taxon>
        <taxon>Agaricomycetes</taxon>
        <taxon>Polyporales</taxon>
        <taxon>Polyporaceae</taxon>
        <taxon>Trametes</taxon>
    </lineage>
</organism>
<dbReference type="OrthoDB" id="8922241at2759"/>
<keyword evidence="3" id="KW-1185">Reference proteome</keyword>
<dbReference type="STRING" id="1353009.A0A1Y2IFJ8"/>
<dbReference type="AlphaFoldDB" id="A0A1Y2IFJ8"/>
<gene>
    <name evidence="2" type="ORF">PYCCODRAFT_1479553</name>
</gene>
<evidence type="ECO:0000256" key="1">
    <source>
        <dbReference type="SAM" id="MobiDB-lite"/>
    </source>
</evidence>